<sequence length="189" mass="22547">MLDQGFPKQVKEDLLAVTRLIASKTNRDVAIDLPQEPLHYVHKGKVIQFPYRIYYTDIPDKAAAKLSPQQQMILHCIYSRSDNGFVRQKHLRCLLQMDYEEWAIPYIVKICDEYVVEILEMVYGFLKEQDTERIRCFCLENKEVFYRSYCRMISYWNEYYRHSTPDFQQYIGNKLFRECLGASANSQLN</sequence>
<reference evidence="1 2" key="1">
    <citation type="submission" date="2020-08" db="EMBL/GenBank/DDBJ databases">
        <title>A Genomic Blueprint of the Chicken Gut Microbiome.</title>
        <authorList>
            <person name="Gilroy R."/>
            <person name="Ravi A."/>
            <person name="Getino M."/>
            <person name="Pursley I."/>
            <person name="Horton D.L."/>
            <person name="Alikhan N.-F."/>
            <person name="Baker D."/>
            <person name="Gharbi K."/>
            <person name="Hall N."/>
            <person name="Watson M."/>
            <person name="Adriaenssens E.M."/>
            <person name="Foster-Nyarko E."/>
            <person name="Jarju S."/>
            <person name="Secka A."/>
            <person name="Antonio M."/>
            <person name="Oren A."/>
            <person name="Chaudhuri R."/>
            <person name="La Ragione R.M."/>
            <person name="Hildebrand F."/>
            <person name="Pallen M.J."/>
        </authorList>
    </citation>
    <scope>NUCLEOTIDE SEQUENCE [LARGE SCALE GENOMIC DNA]</scope>
    <source>
        <strain evidence="1 2">Sa1BUA13</strain>
    </source>
</reference>
<evidence type="ECO:0000313" key="2">
    <source>
        <dbReference type="Proteomes" id="UP000658980"/>
    </source>
</evidence>
<proteinExistence type="predicted"/>
<protein>
    <submittedName>
        <fullName evidence="1">Uncharacterized protein</fullName>
    </submittedName>
</protein>
<comment type="caution">
    <text evidence="1">The sequence shown here is derived from an EMBL/GenBank/DDBJ whole genome shotgun (WGS) entry which is preliminary data.</text>
</comment>
<gene>
    <name evidence="1" type="ORF">H9630_11745</name>
</gene>
<dbReference type="EMBL" id="JACSPU010000004">
    <property type="protein sequence ID" value="MBD8015489.1"/>
    <property type="molecule type" value="Genomic_DNA"/>
</dbReference>
<dbReference type="Proteomes" id="UP000658980">
    <property type="component" value="Unassembled WGS sequence"/>
</dbReference>
<name>A0ABR8WEN5_9BACL</name>
<organism evidence="1 2">
    <name type="scientific">Planococcus wigleyi</name>
    <dbReference type="NCBI Taxonomy" id="2762216"/>
    <lineage>
        <taxon>Bacteria</taxon>
        <taxon>Bacillati</taxon>
        <taxon>Bacillota</taxon>
        <taxon>Bacilli</taxon>
        <taxon>Bacillales</taxon>
        <taxon>Caryophanaceae</taxon>
        <taxon>Planococcus</taxon>
    </lineage>
</organism>
<evidence type="ECO:0000313" key="1">
    <source>
        <dbReference type="EMBL" id="MBD8015489.1"/>
    </source>
</evidence>
<keyword evidence="2" id="KW-1185">Reference proteome</keyword>
<accession>A0ABR8WEN5</accession>